<dbReference type="PANTHER" id="PTHR30290">
    <property type="entry name" value="PERIPLASMIC BINDING COMPONENT OF ABC TRANSPORTER"/>
    <property type="match status" value="1"/>
</dbReference>
<name>A0A6N2SYJ2_9BIFI</name>
<evidence type="ECO:0000259" key="2">
    <source>
        <dbReference type="Pfam" id="PF00496"/>
    </source>
</evidence>
<feature type="domain" description="Solute-binding protein family 5" evidence="2">
    <location>
        <begin position="79"/>
        <end position="461"/>
    </location>
</feature>
<evidence type="ECO:0000313" key="5">
    <source>
        <dbReference type="Proteomes" id="UP000429211"/>
    </source>
</evidence>
<dbReference type="AlphaFoldDB" id="A0A6N2SYJ2"/>
<dbReference type="Gene3D" id="3.40.190.10">
    <property type="entry name" value="Periplasmic binding protein-like II"/>
    <property type="match status" value="1"/>
</dbReference>
<dbReference type="EMBL" id="WDPD01000005">
    <property type="protein sequence ID" value="KAB7460767.1"/>
    <property type="molecule type" value="Genomic_DNA"/>
</dbReference>
<feature type="signal peptide" evidence="1">
    <location>
        <begin position="1"/>
        <end position="23"/>
    </location>
</feature>
<dbReference type="SUPFAM" id="SSF53850">
    <property type="entry name" value="Periplasmic binding protein-like II"/>
    <property type="match status" value="1"/>
</dbReference>
<organism evidence="4">
    <name type="scientific">Bifidobacterium dentium</name>
    <dbReference type="NCBI Taxonomy" id="1689"/>
    <lineage>
        <taxon>Bacteria</taxon>
        <taxon>Bacillati</taxon>
        <taxon>Actinomycetota</taxon>
        <taxon>Actinomycetes</taxon>
        <taxon>Bifidobacteriales</taxon>
        <taxon>Bifidobacteriaceae</taxon>
        <taxon>Bifidobacterium</taxon>
    </lineage>
</organism>
<reference evidence="3 5" key="1">
    <citation type="journal article" date="2019" name="Nat. Med.">
        <title>A library of human gut bacterial isolates paired with longitudinal multiomics data enables mechanistic microbiome research.</title>
        <authorList>
            <person name="Poyet M."/>
            <person name="Groussin M."/>
            <person name="Gibbons S.M."/>
            <person name="Avila-Pacheco J."/>
            <person name="Jiang X."/>
            <person name="Kearney S.M."/>
            <person name="Perrotta A.R."/>
            <person name="Berdy B."/>
            <person name="Zhao S."/>
            <person name="Lieberman T.D."/>
            <person name="Swanson P.K."/>
            <person name="Smith M."/>
            <person name="Roesemann S."/>
            <person name="Alexander J.E."/>
            <person name="Rich S.A."/>
            <person name="Livny J."/>
            <person name="Vlamakis H."/>
            <person name="Clish C."/>
            <person name="Bullock K."/>
            <person name="Deik A."/>
            <person name="Scott J."/>
            <person name="Pierce K.A."/>
            <person name="Xavier R.J."/>
            <person name="Alm E.J."/>
        </authorList>
    </citation>
    <scope>NUCLEOTIDE SEQUENCE [LARGE SCALE GENOMIC DNA]</scope>
    <source>
        <strain evidence="3 5">BIOML-A2</strain>
    </source>
</reference>
<keyword evidence="1" id="KW-0732">Signal</keyword>
<evidence type="ECO:0000313" key="3">
    <source>
        <dbReference type="EMBL" id="KAB7460767.1"/>
    </source>
</evidence>
<sequence>MKQHRLVAFTSVLALLAVPLAGCGSSGSDSPSAANVITAFNAEPANPLIPGDTNESGGGRPIDLLFAGLISFDNDGKAHNEVAESITANDDASQYDIKLKSGWKFTDGTPVTAESFTKAWSYTANAKNAQLCSGFFANIKGYDKLQDTANLNGDEQLEGLKVINDHEFTVELNQPDSVFPIKVGYCGFYPLPQSFYKDPKAFGEKPVGDGPYKFGSWIHDQELSVVKNTAYHGNREAKNDGVTFRVYTDPSSAYADVQAGNLDVLDTIPSADAKIFQTDSSVEAYNKAGSVLQTITIPSQLEHWQTSTEEGQLRRRALSMAIDRSNICKKVLSNLGTPADSFTSPKVPGYSGTIEGHEYLEYNPTKAKELWNQAEAISHYDGKLQFFYNSDGGAGPVYDAIVNSVKNVLGIDAATSPIPTFQEFRNDVTARKLSGAIRTSWQPDYPSPQDYLVPLYDSSAADGNGSNDGDYKNAEFDELCARAASTGDEDTANDLYRQAQRILLSQLPSIPLYYGDAAGVASKDVKNFTMNWQNVPAYQDMTKR</sequence>
<dbReference type="InterPro" id="IPR030678">
    <property type="entry name" value="Peptide/Ni-bd"/>
</dbReference>
<dbReference type="InterPro" id="IPR039424">
    <property type="entry name" value="SBP_5"/>
</dbReference>
<gene>
    <name evidence="4" type="primary">dppE_2</name>
    <name evidence="4" type="ORF">BDLFYP24_01738</name>
    <name evidence="3" type="ORF">GBB04_06865</name>
</gene>
<dbReference type="Proteomes" id="UP000429211">
    <property type="component" value="Unassembled WGS sequence"/>
</dbReference>
<dbReference type="Gene3D" id="3.10.105.10">
    <property type="entry name" value="Dipeptide-binding Protein, Domain 3"/>
    <property type="match status" value="1"/>
</dbReference>
<dbReference type="PIRSF" id="PIRSF002741">
    <property type="entry name" value="MppA"/>
    <property type="match status" value="1"/>
</dbReference>
<proteinExistence type="predicted"/>
<reference evidence="4" key="2">
    <citation type="submission" date="2019-11" db="EMBL/GenBank/DDBJ databases">
        <authorList>
            <person name="Feng L."/>
        </authorList>
    </citation>
    <scope>NUCLEOTIDE SEQUENCE</scope>
    <source>
        <strain evidence="4">BdentiumLFYP24</strain>
    </source>
</reference>
<dbReference type="EMBL" id="CACRSP010000003">
    <property type="protein sequence ID" value="VYS98139.1"/>
    <property type="molecule type" value="Genomic_DNA"/>
</dbReference>
<dbReference type="GO" id="GO:0015833">
    <property type="term" value="P:peptide transport"/>
    <property type="evidence" value="ECO:0007669"/>
    <property type="project" value="TreeGrafter"/>
</dbReference>
<dbReference type="PANTHER" id="PTHR30290:SF83">
    <property type="entry name" value="ABC TRANSPORTER SUBSTRATE-BINDING PROTEIN"/>
    <property type="match status" value="1"/>
</dbReference>
<evidence type="ECO:0000256" key="1">
    <source>
        <dbReference type="SAM" id="SignalP"/>
    </source>
</evidence>
<accession>A0A6N2SYJ2</accession>
<dbReference type="CDD" id="cd00995">
    <property type="entry name" value="PBP2_NikA_DppA_OppA_like"/>
    <property type="match status" value="1"/>
</dbReference>
<dbReference type="InterPro" id="IPR000914">
    <property type="entry name" value="SBP_5_dom"/>
</dbReference>
<dbReference type="GO" id="GO:0042597">
    <property type="term" value="C:periplasmic space"/>
    <property type="evidence" value="ECO:0007669"/>
    <property type="project" value="UniProtKB-ARBA"/>
</dbReference>
<evidence type="ECO:0000313" key="4">
    <source>
        <dbReference type="EMBL" id="VYS98139.1"/>
    </source>
</evidence>
<dbReference type="Gene3D" id="3.90.76.10">
    <property type="entry name" value="Dipeptide-binding Protein, Domain 1"/>
    <property type="match status" value="1"/>
</dbReference>
<protein>
    <submittedName>
        <fullName evidence="3">ABC transporter substrate-binding protein</fullName>
    </submittedName>
    <submittedName>
        <fullName evidence="4">Dipeptide-binding protein DppE</fullName>
    </submittedName>
</protein>
<feature type="chain" id="PRO_5038312430" evidence="1">
    <location>
        <begin position="24"/>
        <end position="544"/>
    </location>
</feature>
<dbReference type="Pfam" id="PF00496">
    <property type="entry name" value="SBP_bac_5"/>
    <property type="match status" value="1"/>
</dbReference>
<dbReference type="RefSeq" id="WP_034521285.1">
    <property type="nucleotide sequence ID" value="NZ_BCYE01000025.1"/>
</dbReference>
<dbReference type="GO" id="GO:0043190">
    <property type="term" value="C:ATP-binding cassette (ABC) transporter complex"/>
    <property type="evidence" value="ECO:0007669"/>
    <property type="project" value="InterPro"/>
</dbReference>
<dbReference type="GO" id="GO:1904680">
    <property type="term" value="F:peptide transmembrane transporter activity"/>
    <property type="evidence" value="ECO:0007669"/>
    <property type="project" value="TreeGrafter"/>
</dbReference>